<dbReference type="PANTHER" id="PTHR22911:SF134">
    <property type="entry name" value="DMT FAMILY TRANSPORTER"/>
    <property type="match status" value="1"/>
</dbReference>
<evidence type="ECO:0000256" key="1">
    <source>
        <dbReference type="SAM" id="Phobius"/>
    </source>
</evidence>
<dbReference type="Gene3D" id="1.10.3730.20">
    <property type="match status" value="1"/>
</dbReference>
<feature type="transmembrane region" description="Helical" evidence="1">
    <location>
        <begin position="258"/>
        <end position="280"/>
    </location>
</feature>
<dbReference type="GO" id="GO:0016020">
    <property type="term" value="C:membrane"/>
    <property type="evidence" value="ECO:0007669"/>
    <property type="project" value="InterPro"/>
</dbReference>
<dbReference type="PANTHER" id="PTHR22911">
    <property type="entry name" value="ACYL-MALONYL CONDENSING ENZYME-RELATED"/>
    <property type="match status" value="1"/>
</dbReference>
<reference evidence="3" key="1">
    <citation type="journal article" date="2021" name="PeerJ">
        <title>Extensive microbial diversity within the chicken gut microbiome revealed by metagenomics and culture.</title>
        <authorList>
            <person name="Gilroy R."/>
            <person name="Ravi A."/>
            <person name="Getino M."/>
            <person name="Pursley I."/>
            <person name="Horton D.L."/>
            <person name="Alikhan N.F."/>
            <person name="Baker D."/>
            <person name="Gharbi K."/>
            <person name="Hall N."/>
            <person name="Watson M."/>
            <person name="Adriaenssens E.M."/>
            <person name="Foster-Nyarko E."/>
            <person name="Jarju S."/>
            <person name="Secka A."/>
            <person name="Antonio M."/>
            <person name="Oren A."/>
            <person name="Chaudhuri R.R."/>
            <person name="La Ragione R."/>
            <person name="Hildebrand F."/>
            <person name="Pallen M.J."/>
        </authorList>
    </citation>
    <scope>NUCLEOTIDE SEQUENCE</scope>
    <source>
        <strain evidence="3">5032</strain>
    </source>
</reference>
<dbReference type="InterPro" id="IPR000620">
    <property type="entry name" value="EamA_dom"/>
</dbReference>
<reference evidence="3" key="2">
    <citation type="submission" date="2021-04" db="EMBL/GenBank/DDBJ databases">
        <authorList>
            <person name="Gilroy R."/>
        </authorList>
    </citation>
    <scope>NUCLEOTIDE SEQUENCE</scope>
    <source>
        <strain evidence="3">5032</strain>
    </source>
</reference>
<name>A0A9D2HP44_9BACT</name>
<feature type="domain" description="EamA" evidence="2">
    <location>
        <begin position="8"/>
        <end position="153"/>
    </location>
</feature>
<feature type="transmembrane region" description="Helical" evidence="1">
    <location>
        <begin position="199"/>
        <end position="221"/>
    </location>
</feature>
<feature type="transmembrane region" description="Helical" evidence="1">
    <location>
        <begin position="105"/>
        <end position="130"/>
    </location>
</feature>
<gene>
    <name evidence="3" type="ORF">H9784_05320</name>
</gene>
<organism evidence="3 4">
    <name type="scientific">Candidatus Desulfovibrio intestinavium</name>
    <dbReference type="NCBI Taxonomy" id="2838534"/>
    <lineage>
        <taxon>Bacteria</taxon>
        <taxon>Pseudomonadati</taxon>
        <taxon>Thermodesulfobacteriota</taxon>
        <taxon>Desulfovibrionia</taxon>
        <taxon>Desulfovibrionales</taxon>
        <taxon>Desulfovibrionaceae</taxon>
        <taxon>Desulfovibrio</taxon>
    </lineage>
</organism>
<sequence length="339" mass="35739">MTLGNNAAGLLLALLTALFWGALPLAVKHVLPVMDAVTLVWLRFCVAAVWIWLIPAPGRRLRTAAPAPVVPPPPRLPLRRACLLLFVATAGLGANFVFFNSSVAYLSASACQILAQAGPVLLLLGGVFILREAFLPIQGVGVALLLAGLLLFFNTRLGLLWGGDSNFAFGMLLGASAALVWATYGLAQKVLLRHLTPTSILRVIYPCCALGLTPLASPAAILRVDAVQGACLAFACLNTLVAYGAFTKAMSIWHAAKVSAVVATTPLFSLVLESLLHALFPHAYPLESVGLLSLAGACVVVLGALGIAVGPMLHLPHLPRRRRRGDRRCVFFVGGRAPL</sequence>
<feature type="transmembrane region" description="Helical" evidence="1">
    <location>
        <begin position="227"/>
        <end position="246"/>
    </location>
</feature>
<evidence type="ECO:0000313" key="4">
    <source>
        <dbReference type="Proteomes" id="UP000823821"/>
    </source>
</evidence>
<evidence type="ECO:0000259" key="2">
    <source>
        <dbReference type="Pfam" id="PF00892"/>
    </source>
</evidence>
<evidence type="ECO:0000313" key="3">
    <source>
        <dbReference type="EMBL" id="HJA78978.1"/>
    </source>
</evidence>
<feature type="domain" description="EamA" evidence="2">
    <location>
        <begin position="169"/>
        <end position="307"/>
    </location>
</feature>
<proteinExistence type="predicted"/>
<dbReference type="Proteomes" id="UP000823821">
    <property type="component" value="Unassembled WGS sequence"/>
</dbReference>
<keyword evidence="1" id="KW-0812">Transmembrane</keyword>
<dbReference type="EMBL" id="DWZD01000035">
    <property type="protein sequence ID" value="HJA78978.1"/>
    <property type="molecule type" value="Genomic_DNA"/>
</dbReference>
<feature type="transmembrane region" description="Helical" evidence="1">
    <location>
        <begin position="81"/>
        <end position="99"/>
    </location>
</feature>
<feature type="transmembrane region" description="Helical" evidence="1">
    <location>
        <begin position="142"/>
        <end position="161"/>
    </location>
</feature>
<dbReference type="InterPro" id="IPR037185">
    <property type="entry name" value="EmrE-like"/>
</dbReference>
<dbReference type="SUPFAM" id="SSF103481">
    <property type="entry name" value="Multidrug resistance efflux transporter EmrE"/>
    <property type="match status" value="1"/>
</dbReference>
<feature type="transmembrane region" description="Helical" evidence="1">
    <location>
        <begin position="34"/>
        <end position="53"/>
    </location>
</feature>
<feature type="transmembrane region" description="Helical" evidence="1">
    <location>
        <begin position="167"/>
        <end position="187"/>
    </location>
</feature>
<accession>A0A9D2HP44</accession>
<keyword evidence="1" id="KW-1133">Transmembrane helix</keyword>
<dbReference type="AlphaFoldDB" id="A0A9D2HP44"/>
<keyword evidence="1" id="KW-0472">Membrane</keyword>
<dbReference type="Pfam" id="PF00892">
    <property type="entry name" value="EamA"/>
    <property type="match status" value="2"/>
</dbReference>
<feature type="transmembrane region" description="Helical" evidence="1">
    <location>
        <begin position="292"/>
        <end position="315"/>
    </location>
</feature>
<comment type="caution">
    <text evidence="3">The sequence shown here is derived from an EMBL/GenBank/DDBJ whole genome shotgun (WGS) entry which is preliminary data.</text>
</comment>
<protein>
    <submittedName>
        <fullName evidence="3">DMT family transporter</fullName>
    </submittedName>
</protein>